<dbReference type="AlphaFoldDB" id="A0A252EHR0"/>
<organism evidence="1 2">
    <name type="scientific">Acetobacter senegalensis</name>
    <dbReference type="NCBI Taxonomy" id="446692"/>
    <lineage>
        <taxon>Bacteria</taxon>
        <taxon>Pseudomonadati</taxon>
        <taxon>Pseudomonadota</taxon>
        <taxon>Alphaproteobacteria</taxon>
        <taxon>Acetobacterales</taxon>
        <taxon>Acetobacteraceae</taxon>
        <taxon>Acetobacter</taxon>
    </lineage>
</organism>
<dbReference type="Proteomes" id="UP000195072">
    <property type="component" value="Unassembled WGS sequence"/>
</dbReference>
<accession>A0A252EHR0</accession>
<dbReference type="EMBL" id="JOOZ01000056">
    <property type="protein sequence ID" value="OUL65734.1"/>
    <property type="molecule type" value="Genomic_DNA"/>
</dbReference>
<name>A0A252EHR0_9PROT</name>
<proteinExistence type="predicted"/>
<reference evidence="1 2" key="1">
    <citation type="submission" date="2014-06" db="EMBL/GenBank/DDBJ databases">
        <authorList>
            <person name="Ju J."/>
            <person name="Zhang J."/>
        </authorList>
    </citation>
    <scope>NUCLEOTIDE SEQUENCE [LARGE SCALE GENOMIC DNA]</scope>
    <source>
        <strain evidence="1">DmL_050</strain>
    </source>
</reference>
<sequence length="95" mass="10763">MVEITLRIVAMSNFAIKAAQIEKSSNFVYHGSLGNGGFRTMAISDRMFDMQAYTVIDETLFFCALGGQRGKHSPLPDVEWVAIRHCWLPFKTFPF</sequence>
<gene>
    <name evidence="1" type="ORF">HK16_15065</name>
</gene>
<protein>
    <submittedName>
        <fullName evidence="1">Uncharacterized protein</fullName>
    </submittedName>
</protein>
<evidence type="ECO:0000313" key="2">
    <source>
        <dbReference type="Proteomes" id="UP000195072"/>
    </source>
</evidence>
<evidence type="ECO:0000313" key="1">
    <source>
        <dbReference type="EMBL" id="OUL65734.1"/>
    </source>
</evidence>
<comment type="caution">
    <text evidence="1">The sequence shown here is derived from an EMBL/GenBank/DDBJ whole genome shotgun (WGS) entry which is preliminary data.</text>
</comment>